<protein>
    <submittedName>
        <fullName evidence="4">AAA family ATPase</fullName>
    </submittedName>
</protein>
<reference evidence="4" key="1">
    <citation type="submission" date="2020-08" db="EMBL/GenBank/DDBJ databases">
        <title>Genome public.</title>
        <authorList>
            <person name="Liu C."/>
            <person name="Sun Q."/>
        </authorList>
    </citation>
    <scope>NUCLEOTIDE SEQUENCE</scope>
    <source>
        <strain evidence="4">NSJ-64</strain>
    </source>
</reference>
<evidence type="ECO:0000313" key="4">
    <source>
        <dbReference type="EMBL" id="MBC8586043.1"/>
    </source>
</evidence>
<dbReference type="PANTHER" id="PTHR43384">
    <property type="entry name" value="SEPTUM SITE-DETERMINING PROTEIN MIND HOMOLOG, CHLOROPLASTIC-RELATED"/>
    <property type="match status" value="1"/>
</dbReference>
<dbReference type="EMBL" id="JACRTD010000007">
    <property type="protein sequence ID" value="MBC8586043.1"/>
    <property type="molecule type" value="Genomic_DNA"/>
</dbReference>
<evidence type="ECO:0000313" key="5">
    <source>
        <dbReference type="Proteomes" id="UP000623678"/>
    </source>
</evidence>
<dbReference type="Gene3D" id="3.40.50.300">
    <property type="entry name" value="P-loop containing nucleotide triphosphate hydrolases"/>
    <property type="match status" value="1"/>
</dbReference>
<evidence type="ECO:0000256" key="2">
    <source>
        <dbReference type="ARBA" id="ARBA00022840"/>
    </source>
</evidence>
<accession>A0A926EQ13</accession>
<proteinExistence type="predicted"/>
<dbReference type="Pfam" id="PF01656">
    <property type="entry name" value="CbiA"/>
    <property type="match status" value="1"/>
</dbReference>
<evidence type="ECO:0000259" key="3">
    <source>
        <dbReference type="Pfam" id="PF01656"/>
    </source>
</evidence>
<gene>
    <name evidence="4" type="ORF">H8705_10660</name>
</gene>
<dbReference type="GO" id="GO:0051782">
    <property type="term" value="P:negative regulation of cell division"/>
    <property type="evidence" value="ECO:0007669"/>
    <property type="project" value="TreeGrafter"/>
</dbReference>
<dbReference type="Proteomes" id="UP000623678">
    <property type="component" value="Unassembled WGS sequence"/>
</dbReference>
<dbReference type="PANTHER" id="PTHR43384:SF6">
    <property type="entry name" value="SEPTUM SITE-DETERMINING PROTEIN MIND HOMOLOG, CHLOROPLASTIC"/>
    <property type="match status" value="1"/>
</dbReference>
<dbReference type="InterPro" id="IPR027417">
    <property type="entry name" value="P-loop_NTPase"/>
</dbReference>
<dbReference type="GO" id="GO:0009898">
    <property type="term" value="C:cytoplasmic side of plasma membrane"/>
    <property type="evidence" value="ECO:0007669"/>
    <property type="project" value="TreeGrafter"/>
</dbReference>
<dbReference type="InterPro" id="IPR002586">
    <property type="entry name" value="CobQ/CobB/MinD/ParA_Nub-bd_dom"/>
</dbReference>
<dbReference type="GO" id="GO:0005524">
    <property type="term" value="F:ATP binding"/>
    <property type="evidence" value="ECO:0007669"/>
    <property type="project" value="UniProtKB-KW"/>
</dbReference>
<name>A0A926EQ13_9FIRM</name>
<dbReference type="GO" id="GO:0016887">
    <property type="term" value="F:ATP hydrolysis activity"/>
    <property type="evidence" value="ECO:0007669"/>
    <property type="project" value="TreeGrafter"/>
</dbReference>
<keyword evidence="5" id="KW-1185">Reference proteome</keyword>
<feature type="domain" description="CobQ/CobB/MinD/ParA nucleotide binding" evidence="3">
    <location>
        <begin position="5"/>
        <end position="210"/>
    </location>
</feature>
<dbReference type="RefSeq" id="WP_262395761.1">
    <property type="nucleotide sequence ID" value="NZ_JACRTD010000007.1"/>
</dbReference>
<comment type="caution">
    <text evidence="4">The sequence shown here is derived from an EMBL/GenBank/DDBJ whole genome shotgun (WGS) entry which is preliminary data.</text>
</comment>
<keyword evidence="1" id="KW-0547">Nucleotide-binding</keyword>
<keyword evidence="2" id="KW-0067">ATP-binding</keyword>
<organism evidence="4 5">
    <name type="scientific">Youxingia wuxianensis</name>
    <dbReference type="NCBI Taxonomy" id="2763678"/>
    <lineage>
        <taxon>Bacteria</taxon>
        <taxon>Bacillati</taxon>
        <taxon>Bacillota</taxon>
        <taxon>Clostridia</taxon>
        <taxon>Eubacteriales</taxon>
        <taxon>Oscillospiraceae</taxon>
        <taxon>Youxingia</taxon>
    </lineage>
</organism>
<dbReference type="SUPFAM" id="SSF52540">
    <property type="entry name" value="P-loop containing nucleoside triphosphate hydrolases"/>
    <property type="match status" value="1"/>
</dbReference>
<dbReference type="InterPro" id="IPR050625">
    <property type="entry name" value="ParA/MinD_ATPase"/>
</dbReference>
<dbReference type="GO" id="GO:0005829">
    <property type="term" value="C:cytosol"/>
    <property type="evidence" value="ECO:0007669"/>
    <property type="project" value="TreeGrafter"/>
</dbReference>
<evidence type="ECO:0000256" key="1">
    <source>
        <dbReference type="ARBA" id="ARBA00022741"/>
    </source>
</evidence>
<sequence>MAQVILITSGKGGTGKSVVCAYLGAALAKQEKKVLLIEGTHRSLDVMFGIADRVVYDLSDAAAGRCELTDAVFPCGERENLHLICAPVGREFSCDASTWKEILKALDGHFDFILVEADGTKEQLEQLFAPTADRAVIVSTPDQISARAGRIVSDKLFGAGIKDIRLCVNMLGQDFAKKRPIPHLDWLIDNICAQLIAVVPLDHSIMDGISTENPLNMANVTKSVFDNFAQRIMGNYIDLLVR</sequence>
<dbReference type="AlphaFoldDB" id="A0A926EQ13"/>